<gene>
    <name evidence="5" type="ORF">E3N88_42869</name>
</gene>
<feature type="compositionally biased region" description="Basic and acidic residues" evidence="4">
    <location>
        <begin position="536"/>
        <end position="552"/>
    </location>
</feature>
<evidence type="ECO:0000313" key="5">
    <source>
        <dbReference type="EMBL" id="KAD1404142.1"/>
    </source>
</evidence>
<dbReference type="AlphaFoldDB" id="A0A5N6LIQ2"/>
<dbReference type="CDD" id="cd09272">
    <property type="entry name" value="RNase_HI_RT_Ty1"/>
    <property type="match status" value="1"/>
</dbReference>
<proteinExistence type="inferred from homology"/>
<evidence type="ECO:0000256" key="3">
    <source>
        <dbReference type="ARBA" id="ARBA00023315"/>
    </source>
</evidence>
<protein>
    <submittedName>
        <fullName evidence="5">Uncharacterized protein</fullName>
    </submittedName>
</protein>
<evidence type="ECO:0000313" key="6">
    <source>
        <dbReference type="Proteomes" id="UP000326396"/>
    </source>
</evidence>
<dbReference type="GO" id="GO:0016746">
    <property type="term" value="F:acyltransferase activity"/>
    <property type="evidence" value="ECO:0007669"/>
    <property type="project" value="UniProtKB-KW"/>
</dbReference>
<comment type="caution">
    <text evidence="5">The sequence shown here is derived from an EMBL/GenBank/DDBJ whole genome shotgun (WGS) entry which is preliminary data.</text>
</comment>
<feature type="region of interest" description="Disordered" evidence="4">
    <location>
        <begin position="519"/>
        <end position="579"/>
    </location>
</feature>
<dbReference type="PANTHER" id="PTHR31623">
    <property type="entry name" value="F21J9.9"/>
    <property type="match status" value="1"/>
</dbReference>
<keyword evidence="2" id="KW-0808">Transferase</keyword>
<evidence type="ECO:0000256" key="1">
    <source>
        <dbReference type="ARBA" id="ARBA00009861"/>
    </source>
</evidence>
<reference evidence="5 6" key="1">
    <citation type="submission" date="2019-05" db="EMBL/GenBank/DDBJ databases">
        <title>Mikania micrantha, genome provides insights into the molecular mechanism of rapid growth.</title>
        <authorList>
            <person name="Liu B."/>
        </authorList>
    </citation>
    <scope>NUCLEOTIDE SEQUENCE [LARGE SCALE GENOMIC DNA]</scope>
    <source>
        <strain evidence="5">NLD-2019</strain>
        <tissue evidence="5">Leaf</tissue>
    </source>
</reference>
<dbReference type="Proteomes" id="UP000326396">
    <property type="component" value="Unassembled WGS sequence"/>
</dbReference>
<comment type="similarity">
    <text evidence="1">Belongs to the plant acyltransferase family.</text>
</comment>
<dbReference type="Pfam" id="PF02458">
    <property type="entry name" value="Transferase"/>
    <property type="match status" value="1"/>
</dbReference>
<keyword evidence="6" id="KW-1185">Reference proteome</keyword>
<sequence>MKIISQETIKPSSPTPSHLKTHVLSLVDNCVTHTPVPFIFFYKNYEVGEINNLKKSLSLCLTQYYPFAGRLLAPNAGQIDCNDEGVEFLEVAHEARLDDFILKNENDESIPQLLPDFEKNRSSLIHVQLNHFTCGGVALVVSISHKVADGFTVITFVNQWAKAARGGSPFKPSFYTSPASHNDDVELPVLKLTNEETTHEVKFVLKSFVFPNSKLNDLKKEVLRSMGMGATSPELSRVEVLTSLLFKCAIDAATTRSGFFNSAVLYQPVNMRNKIIKNDPEKATGNLFSPAIVRVDDSQEIALHEVVDKLRKGKMECKDDRNVQEIGEKHARLMPILAKDVAKDRMYWATSFCWFPIYEVDFGWGKPFKFKFVLEDARIKISVLVDTPERDGIEATVRLPEEEMMIFQQDKRLLAYWKRIDRQVLKNTSSEVVSTSAVINLSTTTDVPNVLKNKNSVSKSSVPVDNHKGKQKKVPCEICRLFNHSTDDCWYRKGSKFNKIKHKNKNLLKMKTEFRSKFVPESSVSSKTGNTSHGTESNKFKKGKEVVPDSKKQHLKNSSSVKETKVLKPKNPKSGQNVSNEIKILTQNHNQLMLMMQQLLGRVNLAEASVDSFHKKKSKSKVKAKSSDKNASSVASTDTAHFLVAFSDSDYAGCKLSRKSTSGGCQFLGNCLVSWQSKKQTSVATSTAEAEYIAAASCTSQILWLQSQLLDYGIKELKTPLLMDSASALWSD</sequence>
<feature type="compositionally biased region" description="Polar residues" evidence="4">
    <location>
        <begin position="522"/>
        <end position="535"/>
    </location>
</feature>
<dbReference type="OrthoDB" id="671439at2759"/>
<dbReference type="EMBL" id="SZYD01000795">
    <property type="protein sequence ID" value="KAD1404142.1"/>
    <property type="molecule type" value="Genomic_DNA"/>
</dbReference>
<keyword evidence="3" id="KW-0012">Acyltransferase</keyword>
<accession>A0A5N6LIQ2</accession>
<dbReference type="InterPro" id="IPR023213">
    <property type="entry name" value="CAT-like_dom_sf"/>
</dbReference>
<evidence type="ECO:0000256" key="4">
    <source>
        <dbReference type="SAM" id="MobiDB-lite"/>
    </source>
</evidence>
<name>A0A5N6LIQ2_9ASTR</name>
<dbReference type="PANTHER" id="PTHR31623:SF92">
    <property type="entry name" value="VINORINE SYNTHASE"/>
    <property type="match status" value="1"/>
</dbReference>
<evidence type="ECO:0000256" key="2">
    <source>
        <dbReference type="ARBA" id="ARBA00022679"/>
    </source>
</evidence>
<dbReference type="Gene3D" id="3.30.559.10">
    <property type="entry name" value="Chloramphenicol acetyltransferase-like domain"/>
    <property type="match status" value="2"/>
</dbReference>
<organism evidence="5 6">
    <name type="scientific">Mikania micrantha</name>
    <name type="common">bitter vine</name>
    <dbReference type="NCBI Taxonomy" id="192012"/>
    <lineage>
        <taxon>Eukaryota</taxon>
        <taxon>Viridiplantae</taxon>
        <taxon>Streptophyta</taxon>
        <taxon>Embryophyta</taxon>
        <taxon>Tracheophyta</taxon>
        <taxon>Spermatophyta</taxon>
        <taxon>Magnoliopsida</taxon>
        <taxon>eudicotyledons</taxon>
        <taxon>Gunneridae</taxon>
        <taxon>Pentapetalae</taxon>
        <taxon>asterids</taxon>
        <taxon>campanulids</taxon>
        <taxon>Asterales</taxon>
        <taxon>Asteraceae</taxon>
        <taxon>Asteroideae</taxon>
        <taxon>Heliantheae alliance</taxon>
        <taxon>Eupatorieae</taxon>
        <taxon>Mikania</taxon>
    </lineage>
</organism>